<reference evidence="2" key="1">
    <citation type="journal article" date="2023" name="Front. Plant Sci.">
        <title>Chromosomal-level genome assembly of Melastoma candidum provides insights into trichome evolution.</title>
        <authorList>
            <person name="Zhong Y."/>
            <person name="Wu W."/>
            <person name="Sun C."/>
            <person name="Zou P."/>
            <person name="Liu Y."/>
            <person name="Dai S."/>
            <person name="Zhou R."/>
        </authorList>
    </citation>
    <scope>NUCLEOTIDE SEQUENCE [LARGE SCALE GENOMIC DNA]</scope>
</reference>
<dbReference type="Proteomes" id="UP001057402">
    <property type="component" value="Chromosome 3"/>
</dbReference>
<keyword evidence="2" id="KW-1185">Reference proteome</keyword>
<accession>A0ACB9RLK7</accession>
<sequence length="820" mass="88078">MRRNASTNYDSPTQKKETGKEVPINPDQLILGNRELSTSFLPRLSLKLTDRECVACFLPFRQLLDVVKMIRFFLFASLILVPALAQTPPGRTPAPSGSWKTLDGSAPLVIARGGFSGIFPDSSEFAVDIATTSTITDVALFCDLQITKDGFGICQPDLRLDNTTNIALVYPDEDATHNVNGKDIRGWFAVDFTSNELFNNVTLVQNVLSRPSLFDGSMPIQSLDDIMGRKSVTILWLNVEHDSFYAQQMHSPVTLIQKIMMYSPIDVISSPEIGFLKAIQGKVNKAKTTFIFRVLGADEVEPTTRQTYGSILKNLAAIKAYASGILVPKEYIYPVSADKYLQPATTLVADAHKAGLLVYASGFANDIPASYNYSYDPTSEYAQFINNGDFAVDGFLTDFPPTAAEAISCFAGVTNSAKPPQGQALIISHNGASGVYPGSSDLAYDQAIKDGADIIDCSVQMSQDGIAFCLDSADLSGATTAMPTFMSRSATIPEIQENSGIFSFDLTWSEIQSLKPQLTSPFGTEGGLPRNPINKNAGKFVTLADFLELAKTKAVSGVLINIQHAAYLASNKGLGIVDAVSKALSNATFDQQSTQQVLIQSDDTSVLSAFRNVPTYKRVLTITEEISDAPQQSVEEVKKYADSIIVNRPSLFPVSNGFLLANTSVVNEMHAANISVYVSVLRNEYIALAFDYFADPMVELATYIAGYGLDGVVTDYPSTASKYLRSPCLDLNNDIAILPAQPGSLVSIIEGAEPPAAAPAQALQVADIVDPPLPPVADRTALSPPAPAPDGDKSGGVTNVASVAVSLMSILPISLISLMH</sequence>
<comment type="caution">
    <text evidence="1">The sequence shown here is derived from an EMBL/GenBank/DDBJ whole genome shotgun (WGS) entry which is preliminary data.</text>
</comment>
<dbReference type="EMBL" id="CM042882">
    <property type="protein sequence ID" value="KAI4379337.1"/>
    <property type="molecule type" value="Genomic_DNA"/>
</dbReference>
<protein>
    <submittedName>
        <fullName evidence="1">Uncharacterized protein</fullName>
    </submittedName>
</protein>
<organism evidence="1 2">
    <name type="scientific">Melastoma candidum</name>
    <dbReference type="NCBI Taxonomy" id="119954"/>
    <lineage>
        <taxon>Eukaryota</taxon>
        <taxon>Viridiplantae</taxon>
        <taxon>Streptophyta</taxon>
        <taxon>Embryophyta</taxon>
        <taxon>Tracheophyta</taxon>
        <taxon>Spermatophyta</taxon>
        <taxon>Magnoliopsida</taxon>
        <taxon>eudicotyledons</taxon>
        <taxon>Gunneridae</taxon>
        <taxon>Pentapetalae</taxon>
        <taxon>rosids</taxon>
        <taxon>malvids</taxon>
        <taxon>Myrtales</taxon>
        <taxon>Melastomataceae</taxon>
        <taxon>Melastomatoideae</taxon>
        <taxon>Melastomateae</taxon>
        <taxon>Melastoma</taxon>
    </lineage>
</organism>
<proteinExistence type="predicted"/>
<evidence type="ECO:0000313" key="1">
    <source>
        <dbReference type="EMBL" id="KAI4379337.1"/>
    </source>
</evidence>
<name>A0ACB9RLK7_9MYRT</name>
<gene>
    <name evidence="1" type="ORF">MLD38_005651</name>
</gene>
<evidence type="ECO:0000313" key="2">
    <source>
        <dbReference type="Proteomes" id="UP001057402"/>
    </source>
</evidence>